<comment type="caution">
    <text evidence="2">The sequence shown here is derived from an EMBL/GenBank/DDBJ whole genome shotgun (WGS) entry which is preliminary data.</text>
</comment>
<protein>
    <submittedName>
        <fullName evidence="2">DUF4345 domain-containing protein</fullName>
    </submittedName>
</protein>
<keyword evidence="1" id="KW-1133">Transmembrane helix</keyword>
<reference evidence="3" key="1">
    <citation type="submission" date="2019-02" db="EMBL/GenBank/DDBJ databases">
        <title>Glaciihabitans arcticus sp. nov., a psychrotolerant bacterium isolated from polar soil.</title>
        <authorList>
            <person name="Dahal R.H."/>
        </authorList>
    </citation>
    <scope>NUCLEOTIDE SEQUENCE [LARGE SCALE GENOMIC DNA]</scope>
    <source>
        <strain evidence="3">RP-3-7</strain>
    </source>
</reference>
<sequence length="75" mass="7841">MKRLLLILLGVLGAVPVATGLLAIVVAGGVARVISVIAVGWPHPVYIGAMAVELVVVPLLIVWHARQYPIRPVSG</sequence>
<name>A0A4Q9GS30_9MICO</name>
<accession>A0A4Q9GS30</accession>
<dbReference type="Proteomes" id="UP000294194">
    <property type="component" value="Unassembled WGS sequence"/>
</dbReference>
<dbReference type="InterPro" id="IPR025597">
    <property type="entry name" value="DUF4345"/>
</dbReference>
<evidence type="ECO:0000313" key="3">
    <source>
        <dbReference type="Proteomes" id="UP000294194"/>
    </source>
</evidence>
<evidence type="ECO:0000313" key="2">
    <source>
        <dbReference type="EMBL" id="TBN57375.1"/>
    </source>
</evidence>
<feature type="transmembrane region" description="Helical" evidence="1">
    <location>
        <begin position="47"/>
        <end position="65"/>
    </location>
</feature>
<proteinExistence type="predicted"/>
<keyword evidence="1" id="KW-0812">Transmembrane</keyword>
<keyword evidence="1" id="KW-0472">Membrane</keyword>
<dbReference type="AlphaFoldDB" id="A0A4Q9GS30"/>
<gene>
    <name evidence="2" type="ORF">EYE40_08170</name>
</gene>
<dbReference type="Pfam" id="PF14248">
    <property type="entry name" value="DUF4345"/>
    <property type="match status" value="1"/>
</dbReference>
<dbReference type="EMBL" id="SISG01000001">
    <property type="protein sequence ID" value="TBN57375.1"/>
    <property type="molecule type" value="Genomic_DNA"/>
</dbReference>
<evidence type="ECO:0000256" key="1">
    <source>
        <dbReference type="SAM" id="Phobius"/>
    </source>
</evidence>
<organism evidence="2 3">
    <name type="scientific">Glaciihabitans arcticus</name>
    <dbReference type="NCBI Taxonomy" id="2668039"/>
    <lineage>
        <taxon>Bacteria</taxon>
        <taxon>Bacillati</taxon>
        <taxon>Actinomycetota</taxon>
        <taxon>Actinomycetes</taxon>
        <taxon>Micrococcales</taxon>
        <taxon>Microbacteriaceae</taxon>
        <taxon>Glaciihabitans</taxon>
    </lineage>
</organism>
<keyword evidence="3" id="KW-1185">Reference proteome</keyword>
<dbReference type="RefSeq" id="WP_130981486.1">
    <property type="nucleotide sequence ID" value="NZ_SISG01000001.1"/>
</dbReference>